<reference evidence="1" key="1">
    <citation type="submission" date="2020-04" db="EMBL/GenBank/DDBJ databases">
        <authorList>
            <person name="Chiriac C."/>
            <person name="Salcher M."/>
            <person name="Ghai R."/>
            <person name="Kavagutti S V."/>
        </authorList>
    </citation>
    <scope>NUCLEOTIDE SEQUENCE</scope>
</reference>
<gene>
    <name evidence="1" type="ORF">UFOVP274_6</name>
</gene>
<name>A0A6J5LKA0_9CAUD</name>
<proteinExistence type="predicted"/>
<organism evidence="1">
    <name type="scientific">uncultured Caudovirales phage</name>
    <dbReference type="NCBI Taxonomy" id="2100421"/>
    <lineage>
        <taxon>Viruses</taxon>
        <taxon>Duplodnaviria</taxon>
        <taxon>Heunggongvirae</taxon>
        <taxon>Uroviricota</taxon>
        <taxon>Caudoviricetes</taxon>
        <taxon>Peduoviridae</taxon>
        <taxon>Maltschvirus</taxon>
        <taxon>Maltschvirus maltsch</taxon>
    </lineage>
</organism>
<sequence>MIDKYLHYLIKQVDDKCDQIQESLASGAAKDFPEYKAMAGEVKGLLSAKRMIIDLQERLKESDDD</sequence>
<protein>
    <submittedName>
        <fullName evidence="1">Uncharacterized protein</fullName>
    </submittedName>
</protein>
<dbReference type="EMBL" id="LR796296">
    <property type="protein sequence ID" value="CAB4134625.1"/>
    <property type="molecule type" value="Genomic_DNA"/>
</dbReference>
<accession>A0A6J5LKA0</accession>
<evidence type="ECO:0000313" key="1">
    <source>
        <dbReference type="EMBL" id="CAB4134625.1"/>
    </source>
</evidence>